<comment type="caution">
    <text evidence="1">The sequence shown here is derived from an EMBL/GenBank/DDBJ whole genome shotgun (WGS) entry which is preliminary data.</text>
</comment>
<name>A0A413RJI6_9CELL</name>
<protein>
    <submittedName>
        <fullName evidence="1">Uncharacterized protein</fullName>
    </submittedName>
</protein>
<dbReference type="EMBL" id="QWKP01000211">
    <property type="protein sequence ID" value="RHA38696.1"/>
    <property type="molecule type" value="Genomic_DNA"/>
</dbReference>
<organism evidence="1 2">
    <name type="scientific">Cellulomonas rhizosphaerae</name>
    <dbReference type="NCBI Taxonomy" id="2293719"/>
    <lineage>
        <taxon>Bacteria</taxon>
        <taxon>Bacillati</taxon>
        <taxon>Actinomycetota</taxon>
        <taxon>Actinomycetes</taxon>
        <taxon>Micrococcales</taxon>
        <taxon>Cellulomonadaceae</taxon>
        <taxon>Cellulomonas</taxon>
    </lineage>
</organism>
<proteinExistence type="predicted"/>
<sequence length="78" mass="8390">MTYDEQVAAAMQDPTVVRAREVMAEARAAFDEADHANRRHQCAPADWAAASGRLDTATAAYNRALTAATVRTAEGTRP</sequence>
<reference evidence="1 2" key="1">
    <citation type="submission" date="2018-08" db="EMBL/GenBank/DDBJ databases">
        <title>Cellulomonas rhizosphaerae sp. nov., a novel actinomycete isolated from soil.</title>
        <authorList>
            <person name="Tian Y."/>
        </authorList>
    </citation>
    <scope>NUCLEOTIDE SEQUENCE [LARGE SCALE GENOMIC DNA]</scope>
    <source>
        <strain evidence="1 2">NEAU-TCZ24</strain>
    </source>
</reference>
<dbReference type="Proteomes" id="UP000283374">
    <property type="component" value="Unassembled WGS sequence"/>
</dbReference>
<accession>A0A413RJI6</accession>
<dbReference type="RefSeq" id="WP_118767889.1">
    <property type="nucleotide sequence ID" value="NZ_QWKP01000211.1"/>
</dbReference>
<dbReference type="AlphaFoldDB" id="A0A413RJI6"/>
<gene>
    <name evidence="1" type="ORF">D1825_13255</name>
</gene>
<evidence type="ECO:0000313" key="1">
    <source>
        <dbReference type="EMBL" id="RHA38696.1"/>
    </source>
</evidence>
<keyword evidence="2" id="KW-1185">Reference proteome</keyword>
<evidence type="ECO:0000313" key="2">
    <source>
        <dbReference type="Proteomes" id="UP000283374"/>
    </source>
</evidence>